<accession>A0A511QKD2</accession>
<dbReference type="Proteomes" id="UP000321922">
    <property type="component" value="Unassembled WGS sequence"/>
</dbReference>
<evidence type="ECO:0000313" key="1">
    <source>
        <dbReference type="EMBL" id="GEM77647.1"/>
    </source>
</evidence>
<protein>
    <submittedName>
        <fullName evidence="1">Uncharacterized protein</fullName>
    </submittedName>
</protein>
<sequence length="229" mass="27004">MTDATFVLDEQEEKSFIDFEQAQHEQHQPQTETVTVPGYDFLRRCHLPPYFRARIREMRVGDTFFMGSIRHDYELEHGGYEGVAEVYVRKERGRYKLYATWTLLTKPTRAHSFVNVAFKLKKGGDFIFEAVNAEQQLRQICLVSRYIQRLVNNVISEEEKAWFYRRNVQPFFVGVNIDKERTLTRPNLIHDEEGNLKRVFYVLPESMMPKPMMECIVDVGIALGHINFD</sequence>
<dbReference type="AlphaFoldDB" id="A0A511QKD2"/>
<gene>
    <name evidence="1" type="ORF">VSA01S_37590</name>
</gene>
<reference evidence="1 2" key="1">
    <citation type="submission" date="2019-07" db="EMBL/GenBank/DDBJ databases">
        <title>Whole genome shotgun sequence of Vibrio sagamiensis NBRC 104589.</title>
        <authorList>
            <person name="Hosoyama A."/>
            <person name="Uohara A."/>
            <person name="Ohji S."/>
            <person name="Ichikawa N."/>
        </authorList>
    </citation>
    <scope>NUCLEOTIDE SEQUENCE [LARGE SCALE GENOMIC DNA]</scope>
    <source>
        <strain evidence="1 2">NBRC 104589</strain>
    </source>
</reference>
<organism evidence="1 2">
    <name type="scientific">Vibrio sagamiensis NBRC 104589</name>
    <dbReference type="NCBI Taxonomy" id="1219064"/>
    <lineage>
        <taxon>Bacteria</taxon>
        <taxon>Pseudomonadati</taxon>
        <taxon>Pseudomonadota</taxon>
        <taxon>Gammaproteobacteria</taxon>
        <taxon>Vibrionales</taxon>
        <taxon>Vibrionaceae</taxon>
        <taxon>Vibrio</taxon>
    </lineage>
</organism>
<evidence type="ECO:0000313" key="2">
    <source>
        <dbReference type="Proteomes" id="UP000321922"/>
    </source>
</evidence>
<name>A0A511QKD2_9VIBR</name>
<comment type="caution">
    <text evidence="1">The sequence shown here is derived from an EMBL/GenBank/DDBJ whole genome shotgun (WGS) entry which is preliminary data.</text>
</comment>
<dbReference type="RefSeq" id="WP_039983641.1">
    <property type="nucleotide sequence ID" value="NZ_BAOJ01000258.1"/>
</dbReference>
<keyword evidence="2" id="KW-1185">Reference proteome</keyword>
<dbReference type="EMBL" id="BJXJ01000078">
    <property type="protein sequence ID" value="GEM77647.1"/>
    <property type="molecule type" value="Genomic_DNA"/>
</dbReference>
<dbReference type="OrthoDB" id="5900139at2"/>
<proteinExistence type="predicted"/>